<proteinExistence type="predicted"/>
<keyword evidence="4" id="KW-1185">Reference proteome</keyword>
<dbReference type="OrthoDB" id="964423at2"/>
<evidence type="ECO:0000313" key="4">
    <source>
        <dbReference type="Proteomes" id="UP000006545"/>
    </source>
</evidence>
<dbReference type="GO" id="GO:0003677">
    <property type="term" value="F:DNA binding"/>
    <property type="evidence" value="ECO:0007669"/>
    <property type="project" value="InterPro"/>
</dbReference>
<dbReference type="NCBIfam" id="NF033542">
    <property type="entry name" value="transpos_IS110"/>
    <property type="match status" value="1"/>
</dbReference>
<dbReference type="Proteomes" id="UP000006545">
    <property type="component" value="Chromosome"/>
</dbReference>
<dbReference type="InterPro" id="IPR047650">
    <property type="entry name" value="Transpos_IS110"/>
</dbReference>
<evidence type="ECO:0000313" key="3">
    <source>
        <dbReference type="EMBL" id="AEE12972.1"/>
    </source>
</evidence>
<reference evidence="4" key="1">
    <citation type="submission" date="2011-04" db="EMBL/GenBank/DDBJ databases">
        <title>The complete genome of Porphyromonas asaccharolytica DSM 20707.</title>
        <authorList>
            <person name="Lucas S."/>
            <person name="Han J."/>
            <person name="Lapidus A."/>
            <person name="Bruce D."/>
            <person name="Goodwin L."/>
            <person name="Pitluck S."/>
            <person name="Peters L."/>
            <person name="Kyrpides N."/>
            <person name="Mavromatis K."/>
            <person name="Ivanova N."/>
            <person name="Ovchinnikova G."/>
            <person name="Pagani I."/>
            <person name="Lu M."/>
            <person name="Detter J.C."/>
            <person name="Tapia R."/>
            <person name="Han C."/>
            <person name="Land M."/>
            <person name="Hauser L."/>
            <person name="Markowitz V."/>
            <person name="Cheng J.-F."/>
            <person name="Hugenholtz P."/>
            <person name="Woyke T."/>
            <person name="Wu D."/>
            <person name="Gronow S."/>
            <person name="Wellnitz S."/>
            <person name="Brambilla E."/>
            <person name="Klenk H.-P."/>
            <person name="Eisen J.A."/>
        </authorList>
    </citation>
    <scope>NUCLEOTIDE SEQUENCE [LARGE SCALE GENOMIC DNA]</scope>
    <source>
        <strain evidence="4">ATCC 25260 / DSM 20707 / VPI 4198</strain>
    </source>
</reference>
<gene>
    <name evidence="3" type="ordered locus">Poras_1029</name>
</gene>
<dbReference type="eggNOG" id="COG3547">
    <property type="taxonomic scope" value="Bacteria"/>
</dbReference>
<dbReference type="InterPro" id="IPR003346">
    <property type="entry name" value="Transposase_20"/>
</dbReference>
<dbReference type="PANTHER" id="PTHR33055">
    <property type="entry name" value="TRANSPOSASE FOR INSERTION SEQUENCE ELEMENT IS1111A"/>
    <property type="match status" value="1"/>
</dbReference>
<sequence>MKYFFIGIDVSKEKLDATLIHYESKSDSEQQLAYTTVENNPKGFRSLVSWSKKNAGRGVKTDAMLFCCETTGGYDRALCDWLYGNGLNIWRESALQIKRSMGLRKGKDDKADSEMIAYYALRFRSKATLYKPLDGNMRSLRDLFLYRQSLVADRQAKLVSAKEKRHISSKSKVDKFIYRDAQKAIDILTKSIKECEHRMLEIIKEDEEMYRNYLHLTSCKGVGLVTSVMLIIYTDNFKGWNAKKMASYCGIAPFYESSGSSVFHKANTGGYSNRRLKGILTQAARSAITHNPTLRQYYLRMKAQGKPYGVILNNVNNKLVHILFSLVLHDCDFELDHETKRTARA</sequence>
<evidence type="ECO:0000259" key="2">
    <source>
        <dbReference type="Pfam" id="PF02371"/>
    </source>
</evidence>
<dbReference type="InterPro" id="IPR002525">
    <property type="entry name" value="Transp_IS110-like_N"/>
</dbReference>
<name>F4KKP7_PORAD</name>
<dbReference type="AlphaFoldDB" id="F4KKP7"/>
<dbReference type="KEGG" id="pah:Poras_1029"/>
<dbReference type="GO" id="GO:0006313">
    <property type="term" value="P:DNA transposition"/>
    <property type="evidence" value="ECO:0007669"/>
    <property type="project" value="InterPro"/>
</dbReference>
<dbReference type="PANTHER" id="PTHR33055:SF3">
    <property type="entry name" value="PUTATIVE TRANSPOSASE FOR IS117-RELATED"/>
    <property type="match status" value="1"/>
</dbReference>
<dbReference type="RefSeq" id="WP_013760440.1">
    <property type="nucleotide sequence ID" value="NC_015501.1"/>
</dbReference>
<accession>F4KKP7</accession>
<organism evidence="3 4">
    <name type="scientific">Porphyromonas asaccharolytica (strain ATCC 25260 / DSM 20707 / BCRC 10618 / CCUG 7834 / JCM 6326 / LMG 13178 / VPI 4198 / B440)</name>
    <name type="common">Bacteroides asaccharolyticus</name>
    <dbReference type="NCBI Taxonomy" id="879243"/>
    <lineage>
        <taxon>Bacteria</taxon>
        <taxon>Pseudomonadati</taxon>
        <taxon>Bacteroidota</taxon>
        <taxon>Bacteroidia</taxon>
        <taxon>Bacteroidales</taxon>
        <taxon>Porphyromonadaceae</taxon>
        <taxon>Porphyromonas</taxon>
    </lineage>
</organism>
<dbReference type="GO" id="GO:0004803">
    <property type="term" value="F:transposase activity"/>
    <property type="evidence" value="ECO:0007669"/>
    <property type="project" value="InterPro"/>
</dbReference>
<protein>
    <submittedName>
        <fullName evidence="3">Transposase IS116/IS110/IS902 family protein</fullName>
    </submittedName>
</protein>
<feature type="domain" description="Transposase IS110-like N-terminal" evidence="1">
    <location>
        <begin position="6"/>
        <end position="156"/>
    </location>
</feature>
<feature type="domain" description="Transposase IS116/IS110/IS902 C-terminal" evidence="2">
    <location>
        <begin position="215"/>
        <end position="298"/>
    </location>
</feature>
<dbReference type="EMBL" id="CP002689">
    <property type="protein sequence ID" value="AEE12972.1"/>
    <property type="molecule type" value="Genomic_DNA"/>
</dbReference>
<evidence type="ECO:0000259" key="1">
    <source>
        <dbReference type="Pfam" id="PF01548"/>
    </source>
</evidence>
<dbReference type="HOGENOM" id="CLU_036902_5_0_10"/>
<dbReference type="Pfam" id="PF01548">
    <property type="entry name" value="DEDD_Tnp_IS110"/>
    <property type="match status" value="1"/>
</dbReference>
<dbReference type="Pfam" id="PF02371">
    <property type="entry name" value="Transposase_20"/>
    <property type="match status" value="1"/>
</dbReference>